<comment type="similarity">
    <text evidence="1 4">Belongs to the D-isomer specific 2-hydroxyacid dehydrogenase family.</text>
</comment>
<dbReference type="InterPro" id="IPR006140">
    <property type="entry name" value="D-isomer_DH_NAD-bd"/>
</dbReference>
<evidence type="ECO:0000256" key="3">
    <source>
        <dbReference type="ARBA" id="ARBA00023027"/>
    </source>
</evidence>
<dbReference type="InterPro" id="IPR036291">
    <property type="entry name" value="NAD(P)-bd_dom_sf"/>
</dbReference>
<accession>A0A9E8ZE42</accession>
<dbReference type="SUPFAM" id="SSF52283">
    <property type="entry name" value="Formate/glycerate dehydrogenase catalytic domain-like"/>
    <property type="match status" value="1"/>
</dbReference>
<dbReference type="PANTHER" id="PTHR43026:SF1">
    <property type="entry name" value="2-HYDROXYACID DEHYDROGENASE HOMOLOG 1-RELATED"/>
    <property type="match status" value="1"/>
</dbReference>
<dbReference type="RefSeq" id="WP_268611251.1">
    <property type="nucleotide sequence ID" value="NZ_CP113797.1"/>
</dbReference>
<evidence type="ECO:0000256" key="2">
    <source>
        <dbReference type="ARBA" id="ARBA00023002"/>
    </source>
</evidence>
<dbReference type="Pfam" id="PF00389">
    <property type="entry name" value="2-Hacid_dh"/>
    <property type="match status" value="1"/>
</dbReference>
<dbReference type="EMBL" id="CP113797">
    <property type="protein sequence ID" value="WAL61297.1"/>
    <property type="molecule type" value="Genomic_DNA"/>
</dbReference>
<organism evidence="7 8">
    <name type="scientific">Thermocoleostomius sinensis A174</name>
    <dbReference type="NCBI Taxonomy" id="2016057"/>
    <lineage>
        <taxon>Bacteria</taxon>
        <taxon>Bacillati</taxon>
        <taxon>Cyanobacteriota</taxon>
        <taxon>Cyanophyceae</taxon>
        <taxon>Oculatellales</taxon>
        <taxon>Oculatellaceae</taxon>
        <taxon>Thermocoleostomius</taxon>
    </lineage>
</organism>
<evidence type="ECO:0000313" key="8">
    <source>
        <dbReference type="Proteomes" id="UP001163152"/>
    </source>
</evidence>
<feature type="domain" description="D-isomer specific 2-hydroxyacid dehydrogenase NAD-binding" evidence="6">
    <location>
        <begin position="111"/>
        <end position="297"/>
    </location>
</feature>
<keyword evidence="2 4" id="KW-0560">Oxidoreductase</keyword>
<dbReference type="Pfam" id="PF02826">
    <property type="entry name" value="2-Hacid_dh_C"/>
    <property type="match status" value="1"/>
</dbReference>
<dbReference type="InterPro" id="IPR029752">
    <property type="entry name" value="D-isomer_DH_CS1"/>
</dbReference>
<proteinExistence type="inferred from homology"/>
<dbReference type="CDD" id="cd12183">
    <property type="entry name" value="LDH_like_2"/>
    <property type="match status" value="1"/>
</dbReference>
<evidence type="ECO:0000259" key="6">
    <source>
        <dbReference type="Pfam" id="PF02826"/>
    </source>
</evidence>
<keyword evidence="8" id="KW-1185">Reference proteome</keyword>
<dbReference type="PANTHER" id="PTHR43026">
    <property type="entry name" value="2-HYDROXYACID DEHYDROGENASE HOMOLOG 1-RELATED"/>
    <property type="match status" value="1"/>
</dbReference>
<protein>
    <submittedName>
        <fullName evidence="7">2-hydroxyacid dehydrogenase</fullName>
    </submittedName>
</protein>
<dbReference type="PROSITE" id="PS00065">
    <property type="entry name" value="D_2_HYDROXYACID_DH_1"/>
    <property type="match status" value="1"/>
</dbReference>
<dbReference type="InterPro" id="IPR029753">
    <property type="entry name" value="D-isomer_DH_CS"/>
</dbReference>
<dbReference type="SUPFAM" id="SSF51735">
    <property type="entry name" value="NAD(P)-binding Rossmann-fold domains"/>
    <property type="match status" value="1"/>
</dbReference>
<dbReference type="KEGG" id="tsin:OXH18_04670"/>
<reference evidence="7" key="1">
    <citation type="submission" date="2022-12" db="EMBL/GenBank/DDBJ databases">
        <title>Polyphasic identification of a Novel Hot-Spring Cyanobacterium Ocullathermofonsia sinensis gen nov. sp. nov. and Genomic Insights on its Adaptations to the Thermal Habitat.</title>
        <authorList>
            <person name="Daroch M."/>
            <person name="Tang J."/>
            <person name="Jiang Y."/>
        </authorList>
    </citation>
    <scope>NUCLEOTIDE SEQUENCE</scope>
    <source>
        <strain evidence="7">PKUAC-SCTA174</strain>
    </source>
</reference>
<dbReference type="Gene3D" id="3.40.50.720">
    <property type="entry name" value="NAD(P)-binding Rossmann-like Domain"/>
    <property type="match status" value="2"/>
</dbReference>
<sequence length="345" mass="37625">MKIAFFNTKPYDRQFFEAANASHGHEFTFFECHLTPETAPSAVGHPAVCVFINDKVDADVLRTLAANGTHLVALRSAGFNNVDLVAAEELGITVVRVPAYSPYAVAEFAAGLVLMLNRKLYKAYNRVRDDNFALDGLLGFDLHGSTIGVVGTGKIGQCFAQIMKGFGCHLLGYDVYESPACIELGLTYVTLPELLSNSDVVSLHCPLLPDTYHLINADSIQQMKPGVMLINTSRGGLVDTRAVIEGIKSGQIGYFGTDVYEEEADLFFEDLSSTIIQDDVFQLLQSFPNVVITAHQGFFTRNALKAIAETTLANITDIEQGRVCCNQIKAEEKVVTKTPACAIDR</sequence>
<evidence type="ECO:0000256" key="4">
    <source>
        <dbReference type="RuleBase" id="RU003719"/>
    </source>
</evidence>
<gene>
    <name evidence="7" type="ORF">OXH18_04670</name>
</gene>
<keyword evidence="3" id="KW-0520">NAD</keyword>
<feature type="domain" description="D-isomer specific 2-hydroxyacid dehydrogenase catalytic" evidence="5">
    <location>
        <begin position="3"/>
        <end position="328"/>
    </location>
</feature>
<name>A0A9E8ZE42_9CYAN</name>
<dbReference type="GO" id="GO:0051287">
    <property type="term" value="F:NAD binding"/>
    <property type="evidence" value="ECO:0007669"/>
    <property type="project" value="InterPro"/>
</dbReference>
<dbReference type="InterPro" id="IPR006139">
    <property type="entry name" value="D-isomer_2_OHA_DH_cat_dom"/>
</dbReference>
<dbReference type="PROSITE" id="PS00671">
    <property type="entry name" value="D_2_HYDROXYACID_DH_3"/>
    <property type="match status" value="1"/>
</dbReference>
<evidence type="ECO:0000313" key="7">
    <source>
        <dbReference type="EMBL" id="WAL61297.1"/>
    </source>
</evidence>
<evidence type="ECO:0000259" key="5">
    <source>
        <dbReference type="Pfam" id="PF00389"/>
    </source>
</evidence>
<dbReference type="Proteomes" id="UP001163152">
    <property type="component" value="Chromosome"/>
</dbReference>
<dbReference type="GO" id="GO:0008720">
    <property type="term" value="F:D-lactate dehydrogenase (NAD+) activity"/>
    <property type="evidence" value="ECO:0007669"/>
    <property type="project" value="TreeGrafter"/>
</dbReference>
<evidence type="ECO:0000256" key="1">
    <source>
        <dbReference type="ARBA" id="ARBA00005854"/>
    </source>
</evidence>
<dbReference type="AlphaFoldDB" id="A0A9E8ZE42"/>
<dbReference type="PROSITE" id="PS00670">
    <property type="entry name" value="D_2_HYDROXYACID_DH_2"/>
    <property type="match status" value="1"/>
</dbReference>
<dbReference type="InterPro" id="IPR058205">
    <property type="entry name" value="D-LDH-like"/>
</dbReference>